<evidence type="ECO:0000256" key="1">
    <source>
        <dbReference type="SAM" id="MobiDB-lite"/>
    </source>
</evidence>
<dbReference type="InterPro" id="IPR004827">
    <property type="entry name" value="bZIP"/>
</dbReference>
<sequence>MDSLQLSELQTFFSNNKGELASYASKKFYVESLDFSPLDILDPMLERALDLSEYICQDYFDHHRSNISTQISSDYPEHQSLPQVVLDATAVVHEGKYLGEGSVLPRTEVNFLEPGHSPGSSDGSSYYSDDSQSTTQPMPEFSQLTSPGAEGPSTSFQWPSCSTAVNRDNYPLRTNTSGYSLKHEEFSGFDTEDFGVPTSLAHMAPQPQCSTSEVSSFPFVTSPSTSLPSPSSTIYSVSSPGTPGPSGPSRGRRPHGSSAPYSTKSRRRHVEKGTMEYVEKRARNNVAVRKSRAKAKEKQRETEGRVKGLMDQNHQLQKKVDMLTKELTVLKGLFLNVGASIPDDFLKLIGDS</sequence>
<name>A0AAV2HG95_LYMST</name>
<dbReference type="PANTHER" id="PTHR23334:SF20">
    <property type="entry name" value="BASIC LEUCINE ZIPPER 24"/>
    <property type="match status" value="1"/>
</dbReference>
<dbReference type="PANTHER" id="PTHR23334">
    <property type="entry name" value="CCAAT/ENHANCER BINDING PROTEIN"/>
    <property type="match status" value="1"/>
</dbReference>
<dbReference type="Pfam" id="PF07716">
    <property type="entry name" value="bZIP_2"/>
    <property type="match status" value="1"/>
</dbReference>
<feature type="domain" description="BZIP" evidence="2">
    <location>
        <begin position="274"/>
        <end position="337"/>
    </location>
</feature>
<reference evidence="3 4" key="1">
    <citation type="submission" date="2024-04" db="EMBL/GenBank/DDBJ databases">
        <authorList>
            <consortium name="Genoscope - CEA"/>
            <person name="William W."/>
        </authorList>
    </citation>
    <scope>NUCLEOTIDE SEQUENCE [LARGE SCALE GENOMIC DNA]</scope>
</reference>
<dbReference type="GO" id="GO:0000981">
    <property type="term" value="F:DNA-binding transcription factor activity, RNA polymerase II-specific"/>
    <property type="evidence" value="ECO:0007669"/>
    <property type="project" value="TreeGrafter"/>
</dbReference>
<feature type="region of interest" description="Disordered" evidence="1">
    <location>
        <begin position="199"/>
        <end position="273"/>
    </location>
</feature>
<protein>
    <recommendedName>
        <fullName evidence="2">BZIP domain-containing protein</fullName>
    </recommendedName>
</protein>
<evidence type="ECO:0000313" key="3">
    <source>
        <dbReference type="EMBL" id="CAL1532331.1"/>
    </source>
</evidence>
<dbReference type="GO" id="GO:0000978">
    <property type="term" value="F:RNA polymerase II cis-regulatory region sequence-specific DNA binding"/>
    <property type="evidence" value="ECO:0007669"/>
    <property type="project" value="TreeGrafter"/>
</dbReference>
<evidence type="ECO:0000259" key="2">
    <source>
        <dbReference type="PROSITE" id="PS50217"/>
    </source>
</evidence>
<feature type="compositionally biased region" description="Low complexity" evidence="1">
    <location>
        <begin position="210"/>
        <end position="241"/>
    </location>
</feature>
<dbReference type="Gene3D" id="1.20.5.170">
    <property type="match status" value="1"/>
</dbReference>
<dbReference type="InterPro" id="IPR046347">
    <property type="entry name" value="bZIP_sf"/>
</dbReference>
<dbReference type="GO" id="GO:0006351">
    <property type="term" value="P:DNA-templated transcription"/>
    <property type="evidence" value="ECO:0007669"/>
    <property type="project" value="InterPro"/>
</dbReference>
<dbReference type="AlphaFoldDB" id="A0AAV2HG95"/>
<feature type="compositionally biased region" description="Polar residues" evidence="1">
    <location>
        <begin position="142"/>
        <end position="170"/>
    </location>
</feature>
<dbReference type="SMART" id="SM00338">
    <property type="entry name" value="BRLZ"/>
    <property type="match status" value="1"/>
</dbReference>
<comment type="caution">
    <text evidence="3">The sequence shown here is derived from an EMBL/GenBank/DDBJ whole genome shotgun (WGS) entry which is preliminary data.</text>
</comment>
<accession>A0AAV2HG95</accession>
<dbReference type="PROSITE" id="PS50217">
    <property type="entry name" value="BZIP"/>
    <property type="match status" value="1"/>
</dbReference>
<feature type="compositionally biased region" description="Low complexity" evidence="1">
    <location>
        <begin position="119"/>
        <end position="136"/>
    </location>
</feature>
<organism evidence="3 4">
    <name type="scientific">Lymnaea stagnalis</name>
    <name type="common">Great pond snail</name>
    <name type="synonym">Helix stagnalis</name>
    <dbReference type="NCBI Taxonomy" id="6523"/>
    <lineage>
        <taxon>Eukaryota</taxon>
        <taxon>Metazoa</taxon>
        <taxon>Spiralia</taxon>
        <taxon>Lophotrochozoa</taxon>
        <taxon>Mollusca</taxon>
        <taxon>Gastropoda</taxon>
        <taxon>Heterobranchia</taxon>
        <taxon>Euthyneura</taxon>
        <taxon>Panpulmonata</taxon>
        <taxon>Hygrophila</taxon>
        <taxon>Lymnaeoidea</taxon>
        <taxon>Lymnaeidae</taxon>
        <taxon>Lymnaea</taxon>
    </lineage>
</organism>
<dbReference type="Proteomes" id="UP001497497">
    <property type="component" value="Unassembled WGS sequence"/>
</dbReference>
<gene>
    <name evidence="3" type="ORF">GSLYS_00006410001</name>
</gene>
<dbReference type="InterPro" id="IPR031106">
    <property type="entry name" value="C/EBP"/>
</dbReference>
<proteinExistence type="predicted"/>
<dbReference type="CDD" id="cd14693">
    <property type="entry name" value="bZIP_CEBP"/>
    <property type="match status" value="1"/>
</dbReference>
<dbReference type="SUPFAM" id="SSF57959">
    <property type="entry name" value="Leucine zipper domain"/>
    <property type="match status" value="1"/>
</dbReference>
<keyword evidence="4" id="KW-1185">Reference proteome</keyword>
<feature type="region of interest" description="Disordered" evidence="1">
    <location>
        <begin position="109"/>
        <end position="170"/>
    </location>
</feature>
<evidence type="ECO:0000313" key="4">
    <source>
        <dbReference type="Proteomes" id="UP001497497"/>
    </source>
</evidence>
<dbReference type="EMBL" id="CAXITT010000113">
    <property type="protein sequence ID" value="CAL1532331.1"/>
    <property type="molecule type" value="Genomic_DNA"/>
</dbReference>